<dbReference type="NCBIfam" id="NF008168">
    <property type="entry name" value="PRK10917.2-2"/>
    <property type="match status" value="1"/>
</dbReference>
<evidence type="ECO:0000256" key="3">
    <source>
        <dbReference type="ARBA" id="ARBA00022741"/>
    </source>
</evidence>
<evidence type="ECO:0000256" key="10">
    <source>
        <dbReference type="ARBA" id="ARBA00023204"/>
    </source>
</evidence>
<dbReference type="GO" id="GO:0006281">
    <property type="term" value="P:DNA repair"/>
    <property type="evidence" value="ECO:0007669"/>
    <property type="project" value="UniProtKB-UniRule"/>
</dbReference>
<evidence type="ECO:0000256" key="7">
    <source>
        <dbReference type="ARBA" id="ARBA00022840"/>
    </source>
</evidence>
<keyword evidence="11" id="KW-0413">Isomerase</keyword>
<evidence type="ECO:0000256" key="6">
    <source>
        <dbReference type="ARBA" id="ARBA00022806"/>
    </source>
</evidence>
<dbReference type="InterPro" id="IPR047112">
    <property type="entry name" value="RecG/Mfd"/>
</dbReference>
<dbReference type="SMART" id="SM00490">
    <property type="entry name" value="HELICc"/>
    <property type="match status" value="1"/>
</dbReference>
<evidence type="ECO:0000256" key="8">
    <source>
        <dbReference type="ARBA" id="ARBA00023125"/>
    </source>
</evidence>
<dbReference type="GO" id="GO:0003677">
    <property type="term" value="F:DNA binding"/>
    <property type="evidence" value="ECO:0007669"/>
    <property type="project" value="UniProtKB-KW"/>
</dbReference>
<dbReference type="SUPFAM" id="SSF50249">
    <property type="entry name" value="Nucleic acid-binding proteins"/>
    <property type="match status" value="1"/>
</dbReference>
<dbReference type="Pfam" id="PF00271">
    <property type="entry name" value="Helicase_C"/>
    <property type="match status" value="1"/>
</dbReference>
<dbReference type="RefSeq" id="WP_004095688.1">
    <property type="nucleotide sequence ID" value="NZ_AFGF01000097.1"/>
</dbReference>
<dbReference type="GO" id="GO:0006310">
    <property type="term" value="P:DNA recombination"/>
    <property type="evidence" value="ECO:0007669"/>
    <property type="project" value="UniProtKB-UniRule"/>
</dbReference>
<evidence type="ECO:0000256" key="15">
    <source>
        <dbReference type="RuleBase" id="RU363016"/>
    </source>
</evidence>
<keyword evidence="7 15" id="KW-0067">ATP-binding</keyword>
<comment type="catalytic activity">
    <reaction evidence="14 15">
        <text>ATP + H2O = ADP + phosphate + H(+)</text>
        <dbReference type="Rhea" id="RHEA:13065"/>
        <dbReference type="ChEBI" id="CHEBI:15377"/>
        <dbReference type="ChEBI" id="CHEBI:15378"/>
        <dbReference type="ChEBI" id="CHEBI:30616"/>
        <dbReference type="ChEBI" id="CHEBI:43474"/>
        <dbReference type="ChEBI" id="CHEBI:456216"/>
        <dbReference type="EC" id="5.6.2.4"/>
    </reaction>
</comment>
<dbReference type="Pfam" id="PF17191">
    <property type="entry name" value="RecG_wedge"/>
    <property type="match status" value="1"/>
</dbReference>
<dbReference type="InterPro" id="IPR001650">
    <property type="entry name" value="Helicase_C-like"/>
</dbReference>
<dbReference type="SMART" id="SM00487">
    <property type="entry name" value="DEXDc"/>
    <property type="match status" value="1"/>
</dbReference>
<evidence type="ECO:0000256" key="11">
    <source>
        <dbReference type="ARBA" id="ARBA00023235"/>
    </source>
</evidence>
<feature type="domain" description="Helicase ATP-binding" evidence="16">
    <location>
        <begin position="275"/>
        <end position="436"/>
    </location>
</feature>
<comment type="catalytic activity">
    <reaction evidence="12 15">
        <text>Couples ATP hydrolysis with the unwinding of duplex DNA by translocating in the 3'-5' direction.</text>
        <dbReference type="EC" id="5.6.2.4"/>
    </reaction>
</comment>
<dbReference type="Gene3D" id="2.40.50.140">
    <property type="entry name" value="Nucleic acid-binding proteins"/>
    <property type="match status" value="1"/>
</dbReference>
<protein>
    <recommendedName>
        <fullName evidence="2 15">ATP-dependent DNA helicase RecG</fullName>
        <ecNumber evidence="13 15">5.6.2.4</ecNumber>
    </recommendedName>
</protein>
<keyword evidence="5 15" id="KW-0378">Hydrolase</keyword>
<dbReference type="PANTHER" id="PTHR47964">
    <property type="entry name" value="ATP-DEPENDENT DNA HELICASE HOMOLOG RECG, CHLOROPLASTIC"/>
    <property type="match status" value="1"/>
</dbReference>
<dbReference type="Pfam" id="PF19833">
    <property type="entry name" value="RecG_dom3_C"/>
    <property type="match status" value="1"/>
</dbReference>
<dbReference type="GO" id="GO:0005524">
    <property type="term" value="F:ATP binding"/>
    <property type="evidence" value="ECO:0007669"/>
    <property type="project" value="UniProtKB-KW"/>
</dbReference>
<dbReference type="Gene3D" id="3.40.50.300">
    <property type="entry name" value="P-loop containing nucleotide triphosphate hydrolases"/>
    <property type="match status" value="2"/>
</dbReference>
<dbReference type="Pfam" id="PF00270">
    <property type="entry name" value="DEAD"/>
    <property type="match status" value="1"/>
</dbReference>
<evidence type="ECO:0000259" key="16">
    <source>
        <dbReference type="PROSITE" id="PS51192"/>
    </source>
</evidence>
<dbReference type="SUPFAM" id="SSF52540">
    <property type="entry name" value="P-loop containing nucleoside triphosphate hydrolases"/>
    <property type="match status" value="2"/>
</dbReference>
<comment type="caution">
    <text evidence="18">The sequence shown here is derived from an EMBL/GenBank/DDBJ whole genome shotgun (WGS) entry which is preliminary data.</text>
</comment>
<dbReference type="CDD" id="cd17992">
    <property type="entry name" value="DEXHc_RecG"/>
    <property type="match status" value="1"/>
</dbReference>
<dbReference type="GO" id="GO:0043138">
    <property type="term" value="F:3'-5' DNA helicase activity"/>
    <property type="evidence" value="ECO:0007669"/>
    <property type="project" value="UniProtKB-EC"/>
</dbReference>
<dbReference type="OrthoDB" id="9804325at2"/>
<dbReference type="STRING" id="1009370.ALO_11499"/>
<keyword evidence="9 15" id="KW-0233">DNA recombination</keyword>
<dbReference type="EC" id="5.6.2.4" evidence="13 15"/>
<accession>F7NJP2</accession>
<evidence type="ECO:0000256" key="14">
    <source>
        <dbReference type="ARBA" id="ARBA00048988"/>
    </source>
</evidence>
<comment type="function">
    <text evidence="15">Plays a critical role in recombination and DNA repair. Helps process Holliday junction intermediates to mature products by catalyzing branch migration. Has replication fork regression activity, unwinds stalled or blocked replication forks to make a HJ that can be resolved. Has a DNA unwinding activity characteristic of a DNA helicase with 3'-5' polarity.</text>
</comment>
<reference evidence="18 19" key="1">
    <citation type="journal article" date="2011" name="EMBO J.">
        <title>Structural diversity of bacterial flagellar motors.</title>
        <authorList>
            <person name="Chen S."/>
            <person name="Beeby M."/>
            <person name="Murphy G.E."/>
            <person name="Leadbetter J.R."/>
            <person name="Hendrixson D.R."/>
            <person name="Briegel A."/>
            <person name="Li Z."/>
            <person name="Shi J."/>
            <person name="Tocheva E.I."/>
            <person name="Muller A."/>
            <person name="Dobro M.J."/>
            <person name="Jensen G.J."/>
        </authorList>
    </citation>
    <scope>NUCLEOTIDE SEQUENCE [LARGE SCALE GENOMIC DNA]</scope>
    <source>
        <strain evidence="18 19">DSM 6540</strain>
    </source>
</reference>
<proteinExistence type="inferred from homology"/>
<evidence type="ECO:0000259" key="17">
    <source>
        <dbReference type="PROSITE" id="PS51194"/>
    </source>
</evidence>
<dbReference type="PROSITE" id="PS51194">
    <property type="entry name" value="HELICASE_CTER"/>
    <property type="match status" value="1"/>
</dbReference>
<organism evidence="18 19">
    <name type="scientific">Acetonema longum DSM 6540</name>
    <dbReference type="NCBI Taxonomy" id="1009370"/>
    <lineage>
        <taxon>Bacteria</taxon>
        <taxon>Bacillati</taxon>
        <taxon>Bacillota</taxon>
        <taxon>Negativicutes</taxon>
        <taxon>Acetonemataceae</taxon>
        <taxon>Acetonema</taxon>
    </lineage>
</organism>
<dbReference type="InterPro" id="IPR027417">
    <property type="entry name" value="P-loop_NTPase"/>
</dbReference>
<dbReference type="PROSITE" id="PS51192">
    <property type="entry name" value="HELICASE_ATP_BIND_1"/>
    <property type="match status" value="1"/>
</dbReference>
<dbReference type="GO" id="GO:0016887">
    <property type="term" value="F:ATP hydrolysis activity"/>
    <property type="evidence" value="ECO:0007669"/>
    <property type="project" value="RHEA"/>
</dbReference>
<dbReference type="EMBL" id="AFGF01000097">
    <property type="protein sequence ID" value="EGO63746.1"/>
    <property type="molecule type" value="Genomic_DNA"/>
</dbReference>
<keyword evidence="8" id="KW-0238">DNA-binding</keyword>
<keyword evidence="4 15" id="KW-0227">DNA damage</keyword>
<evidence type="ECO:0000256" key="13">
    <source>
        <dbReference type="ARBA" id="ARBA00034808"/>
    </source>
</evidence>
<gene>
    <name evidence="18" type="ORF">ALO_11499</name>
</gene>
<dbReference type="InterPro" id="IPR014001">
    <property type="entry name" value="Helicase_ATP-bd"/>
</dbReference>
<dbReference type="InterPro" id="IPR045562">
    <property type="entry name" value="RecG_dom3_C"/>
</dbReference>
<keyword evidence="19" id="KW-1185">Reference proteome</keyword>
<dbReference type="CDD" id="cd04488">
    <property type="entry name" value="RecG_wedge_OBF"/>
    <property type="match status" value="1"/>
</dbReference>
<keyword evidence="3 15" id="KW-0547">Nucleotide-binding</keyword>
<evidence type="ECO:0000256" key="5">
    <source>
        <dbReference type="ARBA" id="ARBA00022801"/>
    </source>
</evidence>
<dbReference type="InterPro" id="IPR004609">
    <property type="entry name" value="ATP-dep_DNA_helicase_RecG"/>
</dbReference>
<dbReference type="InterPro" id="IPR011545">
    <property type="entry name" value="DEAD/DEAH_box_helicase_dom"/>
</dbReference>
<dbReference type="eggNOG" id="COG1200">
    <property type="taxonomic scope" value="Bacteria"/>
</dbReference>
<dbReference type="NCBIfam" id="NF008165">
    <property type="entry name" value="PRK10917.1-3"/>
    <property type="match status" value="1"/>
</dbReference>
<evidence type="ECO:0000256" key="9">
    <source>
        <dbReference type="ARBA" id="ARBA00023172"/>
    </source>
</evidence>
<dbReference type="NCBIfam" id="TIGR00643">
    <property type="entry name" value="recG"/>
    <property type="match status" value="1"/>
</dbReference>
<evidence type="ECO:0000256" key="4">
    <source>
        <dbReference type="ARBA" id="ARBA00022763"/>
    </source>
</evidence>
<dbReference type="PANTHER" id="PTHR47964:SF1">
    <property type="entry name" value="ATP-DEPENDENT DNA HELICASE HOMOLOG RECG, CHLOROPLASTIC"/>
    <property type="match status" value="1"/>
</dbReference>
<keyword evidence="6 15" id="KW-0347">Helicase</keyword>
<feature type="domain" description="Helicase C-terminal" evidence="17">
    <location>
        <begin position="455"/>
        <end position="616"/>
    </location>
</feature>
<evidence type="ECO:0000313" key="18">
    <source>
        <dbReference type="EMBL" id="EGO63746.1"/>
    </source>
</evidence>
<evidence type="ECO:0000256" key="1">
    <source>
        <dbReference type="ARBA" id="ARBA00007504"/>
    </source>
</evidence>
<dbReference type="Proteomes" id="UP000003240">
    <property type="component" value="Unassembled WGS sequence"/>
</dbReference>
<comment type="similarity">
    <text evidence="1 15">Belongs to the helicase family. RecG subfamily.</text>
</comment>
<dbReference type="InterPro" id="IPR033454">
    <property type="entry name" value="RecG_wedge"/>
</dbReference>
<evidence type="ECO:0000256" key="12">
    <source>
        <dbReference type="ARBA" id="ARBA00034617"/>
    </source>
</evidence>
<keyword evidence="10 15" id="KW-0234">DNA repair</keyword>
<sequence length="683" mass="76371">MVNPAKQPVQSIKGIGPMREKQLAKLNILTVEDMLEHFPFRYEDRTAFQLISALEPEKKAAFTAQVVQVQNLRQGGKTLTKATVRDSSGSAELIWFNQPYKKQQLQVDSKLSIYGKVQIRTGIKQIVNPEVEPDAETSDSLHTGTIVPIYPTTDGLAQRTLRGLIYQAIEECDCFPETLPEAIIRQWDLMSRDRAIRSAHRPSDENTVKAALKRLAFEKYYFLQCGLLLSRAGYRRQHAGIKHAPDGRWVNQLESLLPFRLTNGQAAALDEIKQDMESEWPMQRLLQGDVGSGKTVVAAIALAKTIENGYQGALMAPTEILASQHYTFLTECVDPLGIKVQLLTGRMSTTTKKSIIDAIKNGQIQLVIGTHALIQENIEFQRLGLVVTDEQHRFGVKQRALLAAKGQAPDVLVMTATPIPRTMALVFYADLDISTIRELPPGRQVIKTYLVNPDMRERVYKNLVRREAALNHQTYIVCPMIEDTEELDLRSVLKTMKEVQNAWLKDIPCAMIHGKMASAEKETVMQAFYEGKVLVLFSTTVIEVGVNVPQATVMIVENADRFGLSQLHQLRGRIGRGDSQSYCVLISEGHSADTLERLKTLVQTQDGFEIAERDLALRGPGDFFGTRQHGLPESSLMNSVNDLDILLAAKEAAEYTIEHPELCSAIQTQITKRFGQLADKQVL</sequence>
<dbReference type="AlphaFoldDB" id="F7NJP2"/>
<dbReference type="InterPro" id="IPR012340">
    <property type="entry name" value="NA-bd_OB-fold"/>
</dbReference>
<name>F7NJP2_9FIRM</name>
<evidence type="ECO:0000256" key="2">
    <source>
        <dbReference type="ARBA" id="ARBA00017846"/>
    </source>
</evidence>
<evidence type="ECO:0000313" key="19">
    <source>
        <dbReference type="Proteomes" id="UP000003240"/>
    </source>
</evidence>